<proteinExistence type="predicted"/>
<name>A0A1G8L5T4_9PSED</name>
<gene>
    <name evidence="2" type="ORF">SAMN05216272_110166</name>
</gene>
<evidence type="ECO:0000313" key="3">
    <source>
        <dbReference type="Proteomes" id="UP000199636"/>
    </source>
</evidence>
<sequence>MPLVASIGNWKAMCQGRSKMLRLSSVVMLWGIAVGNACAAPTKAIVHEVEFNGCRFKIMDSYGGSLKVSRYSPPKMAFYNYPPNPNARHAVEVSIRFTCDTKDGWRAFTELGFDKQNGKWKLLPNKYDPENSAKVKLYPLTGKGTDGAASTDDQTTGDESRRTQGLAFCLTDQKQILCGTSEAVGYVAYPKASSLPQVLKLLESIEFLEPSATSP</sequence>
<reference evidence="3" key="1">
    <citation type="submission" date="2016-10" db="EMBL/GenBank/DDBJ databases">
        <authorList>
            <person name="Varghese N."/>
            <person name="Submissions S."/>
        </authorList>
    </citation>
    <scope>NUCLEOTIDE SEQUENCE [LARGE SCALE GENOMIC DNA]</scope>
    <source>
        <strain evidence="3">CCM 7469</strain>
    </source>
</reference>
<keyword evidence="3" id="KW-1185">Reference proteome</keyword>
<keyword evidence="1" id="KW-0732">Signal</keyword>
<protein>
    <submittedName>
        <fullName evidence="2">Uncharacterized protein</fullName>
    </submittedName>
</protein>
<feature type="signal peptide" evidence="1">
    <location>
        <begin position="1"/>
        <end position="39"/>
    </location>
</feature>
<dbReference type="AlphaFoldDB" id="A0A1G8L5T4"/>
<feature type="chain" id="PRO_5011483990" evidence="1">
    <location>
        <begin position="40"/>
        <end position="215"/>
    </location>
</feature>
<accession>A0A1G8L5T4</accession>
<dbReference type="Proteomes" id="UP000199636">
    <property type="component" value="Unassembled WGS sequence"/>
</dbReference>
<dbReference type="EMBL" id="FNDS01000010">
    <property type="protein sequence ID" value="SDI50917.1"/>
    <property type="molecule type" value="Genomic_DNA"/>
</dbReference>
<evidence type="ECO:0000313" key="2">
    <source>
        <dbReference type="EMBL" id="SDI50917.1"/>
    </source>
</evidence>
<organism evidence="2 3">
    <name type="scientific">Pseudomonas panipatensis</name>
    <dbReference type="NCBI Taxonomy" id="428992"/>
    <lineage>
        <taxon>Bacteria</taxon>
        <taxon>Pseudomonadati</taxon>
        <taxon>Pseudomonadota</taxon>
        <taxon>Gammaproteobacteria</taxon>
        <taxon>Pseudomonadales</taxon>
        <taxon>Pseudomonadaceae</taxon>
        <taxon>Pseudomonas</taxon>
    </lineage>
</organism>
<evidence type="ECO:0000256" key="1">
    <source>
        <dbReference type="SAM" id="SignalP"/>
    </source>
</evidence>